<protein>
    <submittedName>
        <fullName evidence="2">Uncharacterized protein</fullName>
    </submittedName>
</protein>
<feature type="compositionally biased region" description="Low complexity" evidence="1">
    <location>
        <begin position="170"/>
        <end position="183"/>
    </location>
</feature>
<gene>
    <name evidence="2" type="ORF">PMAYCL1PPCAC_18590</name>
</gene>
<comment type="caution">
    <text evidence="2">The sequence shown here is derived from an EMBL/GenBank/DDBJ whole genome shotgun (WGS) entry which is preliminary data.</text>
</comment>
<feature type="region of interest" description="Disordered" evidence="1">
    <location>
        <begin position="164"/>
        <end position="184"/>
    </location>
</feature>
<keyword evidence="3" id="KW-1185">Reference proteome</keyword>
<dbReference type="AlphaFoldDB" id="A0AAN5CPU8"/>
<evidence type="ECO:0000313" key="2">
    <source>
        <dbReference type="EMBL" id="GMR48395.1"/>
    </source>
</evidence>
<dbReference type="Proteomes" id="UP001328107">
    <property type="component" value="Unassembled WGS sequence"/>
</dbReference>
<organism evidence="2 3">
    <name type="scientific">Pristionchus mayeri</name>
    <dbReference type="NCBI Taxonomy" id="1317129"/>
    <lineage>
        <taxon>Eukaryota</taxon>
        <taxon>Metazoa</taxon>
        <taxon>Ecdysozoa</taxon>
        <taxon>Nematoda</taxon>
        <taxon>Chromadorea</taxon>
        <taxon>Rhabditida</taxon>
        <taxon>Rhabditina</taxon>
        <taxon>Diplogasteromorpha</taxon>
        <taxon>Diplogasteroidea</taxon>
        <taxon>Neodiplogasteridae</taxon>
        <taxon>Pristionchus</taxon>
    </lineage>
</organism>
<proteinExistence type="predicted"/>
<name>A0AAN5CPU8_9BILA</name>
<sequence length="275" mass="31034">MSKEWIEGVVTSVDRGRVFITFKHCSTICQANRASRKLALGDVVDICVVPAKDEDCFNIVDIGDKIRKRADLIVEPFETTKCSVFCDAKVIDRCTKRYFVLDTPVIGLAFFLLKDAPREMEVGDVWRVKMLRRKEKKSFPSYWMAIDVTGDCPRIWTASIRSNEKNGRDSMSTSGYSSSSPQSFLHTPDISQDIEWTTVMITGSDDYFWFGASAPFDCVSISQKLNRSGNKLERGAFHRVKCTKAHDGAIKASILDPHPLYPTGFHVDVDLNQLK</sequence>
<feature type="non-terminal residue" evidence="2">
    <location>
        <position position="275"/>
    </location>
</feature>
<evidence type="ECO:0000313" key="3">
    <source>
        <dbReference type="Proteomes" id="UP001328107"/>
    </source>
</evidence>
<evidence type="ECO:0000256" key="1">
    <source>
        <dbReference type="SAM" id="MobiDB-lite"/>
    </source>
</evidence>
<accession>A0AAN5CPU8</accession>
<reference evidence="3" key="1">
    <citation type="submission" date="2022-10" db="EMBL/GenBank/DDBJ databases">
        <title>Genome assembly of Pristionchus species.</title>
        <authorList>
            <person name="Yoshida K."/>
            <person name="Sommer R.J."/>
        </authorList>
    </citation>
    <scope>NUCLEOTIDE SEQUENCE [LARGE SCALE GENOMIC DNA]</scope>
    <source>
        <strain evidence="3">RS5460</strain>
    </source>
</reference>
<dbReference type="EMBL" id="BTRK01000004">
    <property type="protein sequence ID" value="GMR48395.1"/>
    <property type="molecule type" value="Genomic_DNA"/>
</dbReference>